<feature type="region of interest" description="Disordered" evidence="1">
    <location>
        <begin position="1"/>
        <end position="85"/>
    </location>
</feature>
<evidence type="ECO:0000256" key="1">
    <source>
        <dbReference type="SAM" id="MobiDB-lite"/>
    </source>
</evidence>
<dbReference type="EMBL" id="CAOQHR010000007">
    <property type="protein sequence ID" value="CAI6337599.1"/>
    <property type="molecule type" value="Genomic_DNA"/>
</dbReference>
<protein>
    <submittedName>
        <fullName evidence="2">Uncharacterized protein</fullName>
    </submittedName>
</protein>
<keyword evidence="3" id="KW-1185">Reference proteome</keyword>
<feature type="compositionally biased region" description="Polar residues" evidence="1">
    <location>
        <begin position="71"/>
        <end position="85"/>
    </location>
</feature>
<organism evidence="2 3">
    <name type="scientific">Periconia digitata</name>
    <dbReference type="NCBI Taxonomy" id="1303443"/>
    <lineage>
        <taxon>Eukaryota</taxon>
        <taxon>Fungi</taxon>
        <taxon>Dikarya</taxon>
        <taxon>Ascomycota</taxon>
        <taxon>Pezizomycotina</taxon>
        <taxon>Dothideomycetes</taxon>
        <taxon>Pleosporomycetidae</taxon>
        <taxon>Pleosporales</taxon>
        <taxon>Massarineae</taxon>
        <taxon>Periconiaceae</taxon>
        <taxon>Periconia</taxon>
    </lineage>
</organism>
<dbReference type="AlphaFoldDB" id="A0A9W4UKY9"/>
<comment type="caution">
    <text evidence="2">The sequence shown here is derived from an EMBL/GenBank/DDBJ whole genome shotgun (WGS) entry which is preliminary data.</text>
</comment>
<name>A0A9W4UKY9_9PLEO</name>
<reference evidence="2" key="1">
    <citation type="submission" date="2023-01" db="EMBL/GenBank/DDBJ databases">
        <authorList>
            <person name="Van Ghelder C."/>
            <person name="Rancurel C."/>
        </authorList>
    </citation>
    <scope>NUCLEOTIDE SEQUENCE</scope>
    <source>
        <strain evidence="2">CNCM I-4278</strain>
    </source>
</reference>
<gene>
    <name evidence="2" type="ORF">PDIGIT_LOCUS10712</name>
</gene>
<evidence type="ECO:0000313" key="2">
    <source>
        <dbReference type="EMBL" id="CAI6337599.1"/>
    </source>
</evidence>
<evidence type="ECO:0000313" key="3">
    <source>
        <dbReference type="Proteomes" id="UP001152607"/>
    </source>
</evidence>
<proteinExistence type="predicted"/>
<sequence>MGNYYSKPSPEYVNRPNGPVPEIKITPPQEPNEDQSQPFEQPPNTSKPPPNNVNHPKIPVPAIEGTPPPNESVSSENKVPKQSRT</sequence>
<dbReference type="Proteomes" id="UP001152607">
    <property type="component" value="Unassembled WGS sequence"/>
</dbReference>
<accession>A0A9W4UKY9</accession>
<feature type="compositionally biased region" description="Polar residues" evidence="1">
    <location>
        <begin position="34"/>
        <end position="44"/>
    </location>
</feature>